<dbReference type="AlphaFoldDB" id="A0A450UG82"/>
<evidence type="ECO:0000313" key="1">
    <source>
        <dbReference type="EMBL" id="VFJ91555.1"/>
    </source>
</evidence>
<reference evidence="1" key="1">
    <citation type="submission" date="2019-02" db="EMBL/GenBank/DDBJ databases">
        <authorList>
            <person name="Gruber-Vodicka R. H."/>
            <person name="Seah K. B. B."/>
        </authorList>
    </citation>
    <scope>NUCLEOTIDE SEQUENCE</scope>
    <source>
        <strain evidence="1">BECK_M7</strain>
    </source>
</reference>
<dbReference type="EMBL" id="CAADFF010000026">
    <property type="protein sequence ID" value="VFJ91555.1"/>
    <property type="molecule type" value="Genomic_DNA"/>
</dbReference>
<proteinExistence type="predicted"/>
<accession>A0A450UG82</accession>
<protein>
    <submittedName>
        <fullName evidence="1">Uncharacterized protein</fullName>
    </submittedName>
</protein>
<gene>
    <name evidence="1" type="ORF">BECKLFY1418B_GA0070995_102625</name>
</gene>
<sequence>MTPRGWCAADMDRDRSIAARTKCPSGKRAALESGAPSGGLFRILPRNSETLFFRYVNMLALCARTEPGAGPWFTRRDLRFSDASSICLFPARLHDWIEFYEALLPPYQGSIMLCRFEAKLRWRMPEYRMVVWPRPEDSLPAILAGFFQEVS</sequence>
<organism evidence="1">
    <name type="scientific">Candidatus Kentrum sp. LFY</name>
    <dbReference type="NCBI Taxonomy" id="2126342"/>
    <lineage>
        <taxon>Bacteria</taxon>
        <taxon>Pseudomonadati</taxon>
        <taxon>Pseudomonadota</taxon>
        <taxon>Gammaproteobacteria</taxon>
        <taxon>Candidatus Kentrum</taxon>
    </lineage>
</organism>
<name>A0A450UG82_9GAMM</name>